<feature type="compositionally biased region" description="Basic and acidic residues" evidence="6">
    <location>
        <begin position="339"/>
        <end position="352"/>
    </location>
</feature>
<feature type="compositionally biased region" description="Polar residues" evidence="6">
    <location>
        <begin position="319"/>
        <end position="334"/>
    </location>
</feature>
<dbReference type="PROSITE" id="PS50011">
    <property type="entry name" value="PROTEIN_KINASE_DOM"/>
    <property type="match status" value="1"/>
</dbReference>
<gene>
    <name evidence="8" type="ORF">UCRPC4_g02989</name>
</gene>
<reference evidence="8 9" key="2">
    <citation type="submission" date="2015-05" db="EMBL/GenBank/DDBJ databases">
        <authorList>
            <person name="Morales-Cruz A."/>
            <person name="Amrine K.C."/>
            <person name="Cantu D."/>
        </authorList>
    </citation>
    <scope>NUCLEOTIDE SEQUENCE [LARGE SCALE GENOMIC DNA]</scope>
    <source>
        <strain evidence="8">UCRPC4</strain>
    </source>
</reference>
<dbReference type="PANTHER" id="PTHR11042:SF196">
    <property type="entry name" value="MITOSIS INHIBITOR PROTEIN KINASE SWE1"/>
    <property type="match status" value="1"/>
</dbReference>
<evidence type="ECO:0000259" key="7">
    <source>
        <dbReference type="PROSITE" id="PS50011"/>
    </source>
</evidence>
<keyword evidence="9" id="KW-1185">Reference proteome</keyword>
<comment type="caution">
    <text evidence="8">The sequence shown here is derived from an EMBL/GenBank/DDBJ whole genome shotgun (WGS) entry which is preliminary data.</text>
</comment>
<evidence type="ECO:0000256" key="6">
    <source>
        <dbReference type="SAM" id="MobiDB-lite"/>
    </source>
</evidence>
<dbReference type="InterPro" id="IPR008271">
    <property type="entry name" value="Ser/Thr_kinase_AS"/>
</dbReference>
<dbReference type="GO" id="GO:0005634">
    <property type="term" value="C:nucleus"/>
    <property type="evidence" value="ECO:0007669"/>
    <property type="project" value="TreeGrafter"/>
</dbReference>
<name>A0A0G2EKW1_PHACM</name>
<evidence type="ECO:0000256" key="4">
    <source>
        <dbReference type="ARBA" id="ARBA00022840"/>
    </source>
</evidence>
<accession>A0A0G2EKW1</accession>
<proteinExistence type="inferred from homology"/>
<dbReference type="Pfam" id="PF00069">
    <property type="entry name" value="Pkinase"/>
    <property type="match status" value="1"/>
</dbReference>
<dbReference type="Gene3D" id="3.30.200.20">
    <property type="entry name" value="Phosphorylase Kinase, domain 1"/>
    <property type="match status" value="1"/>
</dbReference>
<evidence type="ECO:0000313" key="8">
    <source>
        <dbReference type="EMBL" id="KKY22984.1"/>
    </source>
</evidence>
<evidence type="ECO:0000256" key="3">
    <source>
        <dbReference type="ARBA" id="ARBA00022777"/>
    </source>
</evidence>
<keyword evidence="3" id="KW-0418">Kinase</keyword>
<dbReference type="PROSITE" id="PS00108">
    <property type="entry name" value="PROTEIN_KINASE_ST"/>
    <property type="match status" value="1"/>
</dbReference>
<feature type="domain" description="Protein kinase" evidence="7">
    <location>
        <begin position="81"/>
        <end position="430"/>
    </location>
</feature>
<dbReference type="PANTHER" id="PTHR11042">
    <property type="entry name" value="EUKARYOTIC TRANSLATION INITIATION FACTOR 2-ALPHA KINASE EIF2-ALPHA KINASE -RELATED"/>
    <property type="match status" value="1"/>
</dbReference>
<dbReference type="GO" id="GO:0110031">
    <property type="term" value="P:negative regulation of G2/MI transition of meiotic cell cycle"/>
    <property type="evidence" value="ECO:0007669"/>
    <property type="project" value="TreeGrafter"/>
</dbReference>
<dbReference type="GO" id="GO:0005524">
    <property type="term" value="F:ATP binding"/>
    <property type="evidence" value="ECO:0007669"/>
    <property type="project" value="UniProtKB-KW"/>
</dbReference>
<dbReference type="Proteomes" id="UP000053317">
    <property type="component" value="Unassembled WGS sequence"/>
</dbReference>
<dbReference type="SUPFAM" id="SSF56112">
    <property type="entry name" value="Protein kinase-like (PK-like)"/>
    <property type="match status" value="1"/>
</dbReference>
<feature type="region of interest" description="Disordered" evidence="6">
    <location>
        <begin position="1"/>
        <end position="30"/>
    </location>
</feature>
<dbReference type="SMART" id="SM00220">
    <property type="entry name" value="S_TKc"/>
    <property type="match status" value="1"/>
</dbReference>
<keyword evidence="4" id="KW-0067">ATP-binding</keyword>
<dbReference type="FunFam" id="1.10.510.10:FF:000536">
    <property type="entry name" value="Cyclin-dependent kinase WEE1"/>
    <property type="match status" value="1"/>
</dbReference>
<dbReference type="EMBL" id="LCWF01000071">
    <property type="protein sequence ID" value="KKY22984.1"/>
    <property type="molecule type" value="Genomic_DNA"/>
</dbReference>
<evidence type="ECO:0000256" key="5">
    <source>
        <dbReference type="ARBA" id="ARBA00037982"/>
    </source>
</evidence>
<dbReference type="InterPro" id="IPR011009">
    <property type="entry name" value="Kinase-like_dom_sf"/>
</dbReference>
<evidence type="ECO:0000256" key="2">
    <source>
        <dbReference type="ARBA" id="ARBA00022741"/>
    </source>
</evidence>
<comment type="similarity">
    <text evidence="5">Belongs to the protein kinase superfamily. Ser/Thr protein kinase family. GCN2 subfamily.</text>
</comment>
<keyword evidence="1" id="KW-0808">Transferase</keyword>
<dbReference type="GO" id="GO:0005737">
    <property type="term" value="C:cytoplasm"/>
    <property type="evidence" value="ECO:0007669"/>
    <property type="project" value="TreeGrafter"/>
</dbReference>
<evidence type="ECO:0000313" key="9">
    <source>
        <dbReference type="Proteomes" id="UP000053317"/>
    </source>
</evidence>
<dbReference type="GO" id="GO:0004713">
    <property type="term" value="F:protein tyrosine kinase activity"/>
    <property type="evidence" value="ECO:0007669"/>
    <property type="project" value="TreeGrafter"/>
</dbReference>
<feature type="region of interest" description="Disordered" evidence="6">
    <location>
        <begin position="318"/>
        <end position="377"/>
    </location>
</feature>
<sequence length="461" mass="51130">MRSELASPHTPQDNLVPPDPSGLSISAHNDQPLFYNAGSSSTLPATPTAPREYFTNFGNRPSLVLAGPSAIDVDASLTSRFEKAELVGTGEFSLVYRVTKQPEASPFHPAFSLTASRSSSQASLPERVWAVKKSKYSYSGAKDRQKKIHEVDVLKTLGLSDHIVSFVDSWEERGHLYIQTEFCEEGSMDDFLTRVGMQGRLDDFRIWKILLELSLGLKHIHDHGFIHLDIKPANILITFEGVLKIADFGMAAKWPAKAHIEGEGDREYIGPEILKGQYDKPADIFALGLIMVETAGNVSLPDNGTSWQKLRNGDLSDVPSLTWSSENSNATRDISGNGLDKEPSFEEMRDVSGVDDAQLRESPSSRRSFRGKKSTTHITREGELTEPPTWMIDPNSEHGLERIIRWMISPHPGDRPRVDEVLQTFGVQFADSRRRAGATIFEGNWGPADEVLAEDAEMIDV</sequence>
<dbReference type="AlphaFoldDB" id="A0A0G2EKW1"/>
<protein>
    <recommendedName>
        <fullName evidence="7">Protein kinase domain-containing protein</fullName>
    </recommendedName>
</protein>
<reference evidence="8 9" key="1">
    <citation type="submission" date="2015-05" db="EMBL/GenBank/DDBJ databases">
        <title>Distinctive expansion of gene families associated with plant cell wall degradation and secondary metabolism in the genomes of grapevine trunk pathogens.</title>
        <authorList>
            <person name="Lawrence D.P."/>
            <person name="Travadon R."/>
            <person name="Rolshausen P.E."/>
            <person name="Baumgartner K."/>
        </authorList>
    </citation>
    <scope>NUCLEOTIDE SEQUENCE [LARGE SCALE GENOMIC DNA]</scope>
    <source>
        <strain evidence="8">UCRPC4</strain>
    </source>
</reference>
<dbReference type="InterPro" id="IPR000719">
    <property type="entry name" value="Prot_kinase_dom"/>
</dbReference>
<dbReference type="Gene3D" id="1.10.510.10">
    <property type="entry name" value="Transferase(Phosphotransferase) domain 1"/>
    <property type="match status" value="1"/>
</dbReference>
<dbReference type="OrthoDB" id="5337378at2759"/>
<keyword evidence="2" id="KW-0547">Nucleotide-binding</keyword>
<organism evidence="8 9">
    <name type="scientific">Phaeomoniella chlamydospora</name>
    <name type="common">Phaeoacremonium chlamydosporum</name>
    <dbReference type="NCBI Taxonomy" id="158046"/>
    <lineage>
        <taxon>Eukaryota</taxon>
        <taxon>Fungi</taxon>
        <taxon>Dikarya</taxon>
        <taxon>Ascomycota</taxon>
        <taxon>Pezizomycotina</taxon>
        <taxon>Eurotiomycetes</taxon>
        <taxon>Chaetothyriomycetidae</taxon>
        <taxon>Phaeomoniellales</taxon>
        <taxon>Phaeomoniellaceae</taxon>
        <taxon>Phaeomoniella</taxon>
    </lineage>
</organism>
<dbReference type="FunFam" id="3.30.200.20:FF:000611">
    <property type="entry name" value="Protein kinase, putative"/>
    <property type="match status" value="1"/>
</dbReference>
<dbReference type="InterPro" id="IPR050339">
    <property type="entry name" value="CC_SR_Kinase"/>
</dbReference>
<evidence type="ECO:0000256" key="1">
    <source>
        <dbReference type="ARBA" id="ARBA00022679"/>
    </source>
</evidence>